<reference evidence="2 3" key="1">
    <citation type="submission" date="2021-11" db="EMBL/GenBank/DDBJ databases">
        <authorList>
            <person name="Oh E.-T."/>
            <person name="Kim S.-B."/>
        </authorList>
    </citation>
    <scope>NUCLEOTIDE SEQUENCE [LARGE SCALE GENOMIC DNA]</scope>
    <source>
        <strain evidence="2 3">MMS20-SJTR3</strain>
    </source>
</reference>
<organism evidence="2 3">
    <name type="scientific">Paraburkholderia sejongensis</name>
    <dbReference type="NCBI Taxonomy" id="2886946"/>
    <lineage>
        <taxon>Bacteria</taxon>
        <taxon>Pseudomonadati</taxon>
        <taxon>Pseudomonadota</taxon>
        <taxon>Betaproteobacteria</taxon>
        <taxon>Burkholderiales</taxon>
        <taxon>Burkholderiaceae</taxon>
        <taxon>Paraburkholderia</taxon>
    </lineage>
</organism>
<dbReference type="InterPro" id="IPR041129">
    <property type="entry name" value="CdiI_2"/>
</dbReference>
<dbReference type="EMBL" id="JAJITD010000006">
    <property type="protein sequence ID" value="MCC8393560.1"/>
    <property type="molecule type" value="Genomic_DNA"/>
</dbReference>
<gene>
    <name evidence="2" type="ORF">LJ656_13260</name>
</gene>
<dbReference type="Proteomes" id="UP001431019">
    <property type="component" value="Unassembled WGS sequence"/>
</dbReference>
<keyword evidence="3" id="KW-1185">Reference proteome</keyword>
<evidence type="ECO:0000313" key="3">
    <source>
        <dbReference type="Proteomes" id="UP001431019"/>
    </source>
</evidence>
<dbReference type="Pfam" id="PF18593">
    <property type="entry name" value="CdiI_2"/>
    <property type="match status" value="1"/>
</dbReference>
<protein>
    <recommendedName>
        <fullName evidence="1">CdiI immunity protein domain-containing protein</fullName>
    </recommendedName>
</protein>
<comment type="caution">
    <text evidence="2">The sequence shown here is derived from an EMBL/GenBank/DDBJ whole genome shotgun (WGS) entry which is preliminary data.</text>
</comment>
<accession>A0ABS8JUI4</accession>
<evidence type="ECO:0000313" key="2">
    <source>
        <dbReference type="EMBL" id="MCC8393560.1"/>
    </source>
</evidence>
<name>A0ABS8JUI4_9BURK</name>
<evidence type="ECO:0000259" key="1">
    <source>
        <dbReference type="Pfam" id="PF18593"/>
    </source>
</evidence>
<feature type="domain" description="CdiI immunity protein" evidence="1">
    <location>
        <begin position="8"/>
        <end position="91"/>
    </location>
</feature>
<dbReference type="RefSeq" id="WP_230509869.1">
    <property type="nucleotide sequence ID" value="NZ_JAJITD010000006.1"/>
</dbReference>
<proteinExistence type="predicted"/>
<sequence length="95" mass="11216">MDSLACHPEMDQFFCTYFSQDFDLFGETVREIVECYKFDCPHHYKNLIGELESFRSDHADDLSTAFMPFRHGFHPEGWGYTIATFFDEIQSVLKE</sequence>